<comment type="caution">
    <text evidence="2">The sequence shown here is derived from an EMBL/GenBank/DDBJ whole genome shotgun (WGS) entry which is preliminary data.</text>
</comment>
<evidence type="ECO:0000259" key="1">
    <source>
        <dbReference type="Pfam" id="PF03372"/>
    </source>
</evidence>
<accession>A0AAD9XSY1</accession>
<organism evidence="2 3">
    <name type="scientific">Dipteronia dyeriana</name>
    <dbReference type="NCBI Taxonomy" id="168575"/>
    <lineage>
        <taxon>Eukaryota</taxon>
        <taxon>Viridiplantae</taxon>
        <taxon>Streptophyta</taxon>
        <taxon>Embryophyta</taxon>
        <taxon>Tracheophyta</taxon>
        <taxon>Spermatophyta</taxon>
        <taxon>Magnoliopsida</taxon>
        <taxon>eudicotyledons</taxon>
        <taxon>Gunneridae</taxon>
        <taxon>Pentapetalae</taxon>
        <taxon>rosids</taxon>
        <taxon>malvids</taxon>
        <taxon>Sapindales</taxon>
        <taxon>Sapindaceae</taxon>
        <taxon>Hippocastanoideae</taxon>
        <taxon>Acereae</taxon>
        <taxon>Dipteronia</taxon>
    </lineage>
</organism>
<dbReference type="SUPFAM" id="SSF56219">
    <property type="entry name" value="DNase I-like"/>
    <property type="match status" value="1"/>
</dbReference>
<evidence type="ECO:0000313" key="2">
    <source>
        <dbReference type="EMBL" id="KAK2665224.1"/>
    </source>
</evidence>
<dbReference type="InterPro" id="IPR036691">
    <property type="entry name" value="Endo/exonu/phosph_ase_sf"/>
</dbReference>
<proteinExistence type="predicted"/>
<dbReference type="Proteomes" id="UP001280121">
    <property type="component" value="Unassembled WGS sequence"/>
</dbReference>
<keyword evidence="3" id="KW-1185">Reference proteome</keyword>
<dbReference type="AlphaFoldDB" id="A0AAD9XSY1"/>
<gene>
    <name evidence="2" type="ORF">Ddye_003798</name>
</gene>
<dbReference type="PANTHER" id="PTHR33710:SF64">
    <property type="entry name" value="ENDONUCLEASE_EXONUCLEASE_PHOSPHATASE DOMAIN-CONTAINING PROTEIN"/>
    <property type="match status" value="1"/>
</dbReference>
<reference evidence="2" key="1">
    <citation type="journal article" date="2023" name="Plant J.">
        <title>Genome sequences and population genomics provide insights into the demographic history, inbreeding, and mutation load of two 'living fossil' tree species of Dipteronia.</title>
        <authorList>
            <person name="Feng Y."/>
            <person name="Comes H.P."/>
            <person name="Chen J."/>
            <person name="Zhu S."/>
            <person name="Lu R."/>
            <person name="Zhang X."/>
            <person name="Li P."/>
            <person name="Qiu J."/>
            <person name="Olsen K.M."/>
            <person name="Qiu Y."/>
        </authorList>
    </citation>
    <scope>NUCLEOTIDE SEQUENCE</scope>
    <source>
        <strain evidence="2">KIB01</strain>
    </source>
</reference>
<feature type="domain" description="Endonuclease/exonuclease/phosphatase" evidence="1">
    <location>
        <begin position="115"/>
        <end position="275"/>
    </location>
</feature>
<dbReference type="Pfam" id="PF03372">
    <property type="entry name" value="Exo_endo_phos"/>
    <property type="match status" value="1"/>
</dbReference>
<dbReference type="GO" id="GO:0003824">
    <property type="term" value="F:catalytic activity"/>
    <property type="evidence" value="ECO:0007669"/>
    <property type="project" value="InterPro"/>
</dbReference>
<protein>
    <recommendedName>
        <fullName evidence="1">Endonuclease/exonuclease/phosphatase domain-containing protein</fullName>
    </recommendedName>
</protein>
<dbReference type="PANTHER" id="PTHR33710">
    <property type="entry name" value="BNAC02G09200D PROTEIN"/>
    <property type="match status" value="1"/>
</dbReference>
<dbReference type="Gene3D" id="3.60.10.10">
    <property type="entry name" value="Endonuclease/exonuclease/phosphatase"/>
    <property type="match status" value="1"/>
</dbReference>
<dbReference type="EMBL" id="JANJYI010000001">
    <property type="protein sequence ID" value="KAK2665224.1"/>
    <property type="molecule type" value="Genomic_DNA"/>
</dbReference>
<dbReference type="InterPro" id="IPR005135">
    <property type="entry name" value="Endo/exonuclease/phosphatase"/>
</dbReference>
<sequence>MQQIDDGRMSFKVSVVVVEEDNSVIEAWLDNYLDLVKVNRFENSSYFFEKGRKDIIFQRDRANRLFAGLNHQSRYHRQALSQIKEKGDTIRDMREKLCLLQRFEIERGVGLESIGSLGGLIVLWNDNLFKVVSCISSQNCIILAGEVVSLKKTMVFSNVYAPNVEGDQKCLWNFIIKAQIALPGQWCIGGDFNAILFLSKRRKWIYSMSSMKNFNDFTLKTKVIDIPLHGGPFTWSNHKERASWARLDRFLLSPELVVWFPKLIQKCLPKNLSDHNPISLGCQSID</sequence>
<name>A0AAD9XSY1_9ROSI</name>
<evidence type="ECO:0000313" key="3">
    <source>
        <dbReference type="Proteomes" id="UP001280121"/>
    </source>
</evidence>